<proteinExistence type="predicted"/>
<keyword evidence="3" id="KW-1185">Reference proteome</keyword>
<protein>
    <submittedName>
        <fullName evidence="2">Uncharacterized protein</fullName>
    </submittedName>
</protein>
<evidence type="ECO:0000313" key="3">
    <source>
        <dbReference type="Proteomes" id="UP000009027"/>
    </source>
</evidence>
<reference evidence="2 3" key="1">
    <citation type="journal article" date="2012" name="Proc. Natl. Acad. Sci. U.S.A.">
        <title>Antigenic diversity is generated by distinct evolutionary mechanisms in African trypanosome species.</title>
        <authorList>
            <person name="Jackson A.P."/>
            <person name="Berry A."/>
            <person name="Aslett M."/>
            <person name="Allison H.C."/>
            <person name="Burton P."/>
            <person name="Vavrova-Anderson J."/>
            <person name="Brown R."/>
            <person name="Browne H."/>
            <person name="Corton N."/>
            <person name="Hauser H."/>
            <person name="Gamble J."/>
            <person name="Gilderthorp R."/>
            <person name="Marcello L."/>
            <person name="McQuillan J."/>
            <person name="Otto T.D."/>
            <person name="Quail M.A."/>
            <person name="Sanders M.J."/>
            <person name="van Tonder A."/>
            <person name="Ginger M.L."/>
            <person name="Field M.C."/>
            <person name="Barry J.D."/>
            <person name="Hertz-Fowler C."/>
            <person name="Berriman M."/>
        </authorList>
    </citation>
    <scope>NUCLEOTIDE SEQUENCE</scope>
    <source>
        <strain evidence="2 3">Y486</strain>
    </source>
</reference>
<dbReference type="AlphaFoldDB" id="F9WUJ3"/>
<gene>
    <name evidence="2" type="ORF">TvY486_0041500</name>
</gene>
<feature type="region of interest" description="Disordered" evidence="1">
    <location>
        <begin position="38"/>
        <end position="58"/>
    </location>
</feature>
<dbReference type="VEuPathDB" id="TriTrypDB:TvY486_0041500"/>
<name>F9WUJ3_TRYVY</name>
<sequence>MSGENVPLFIMGLRLAKSNAVQYTGALLSLMAAGGTGSDVSVGPSEGSSGKSHKADAANDAVGAGPCLQRGGVREGPRCCAARVGRGALLLRNCVSAEGKLYRAPGRPRRPHCRPVCSAKNIQGKRAQSSTLRFDRGRGRRHGEKSYCKNGSRQAARRTWRARDGENLACLQHGGALDKAGRAGARACGCDRVQFGPKNSDAARETCGPTWAATQYLGRWASVLNNSAKVSSPNVEGARGMANLPCVPPKAAGKDKAPRPFFNGSGILGCARIAGAAAEEEQRRLSLLGAGVGTLSLEWARGRPNSKALWCSALLSPEPRSSKRELKLRIDEAGAKGMGRFGVIREAKKNLRRVGWCLSASQKGNPPG</sequence>
<evidence type="ECO:0000256" key="1">
    <source>
        <dbReference type="SAM" id="MobiDB-lite"/>
    </source>
</evidence>
<evidence type="ECO:0000313" key="2">
    <source>
        <dbReference type="EMBL" id="CCD21242.1"/>
    </source>
</evidence>
<dbReference type="EMBL" id="CAEX01007309">
    <property type="protein sequence ID" value="CCD21242.1"/>
    <property type="molecule type" value="Genomic_DNA"/>
</dbReference>
<accession>F9WUJ3</accession>
<dbReference type="Proteomes" id="UP000009027">
    <property type="component" value="Unassembled WGS sequence"/>
</dbReference>
<organism evidence="2 3">
    <name type="scientific">Trypanosoma vivax (strain Y486)</name>
    <dbReference type="NCBI Taxonomy" id="1055687"/>
    <lineage>
        <taxon>Eukaryota</taxon>
        <taxon>Discoba</taxon>
        <taxon>Euglenozoa</taxon>
        <taxon>Kinetoplastea</taxon>
        <taxon>Metakinetoplastina</taxon>
        <taxon>Trypanosomatida</taxon>
        <taxon>Trypanosomatidae</taxon>
        <taxon>Trypanosoma</taxon>
        <taxon>Duttonella</taxon>
    </lineage>
</organism>